<keyword evidence="3" id="KW-1185">Reference proteome</keyword>
<feature type="transmembrane region" description="Helical" evidence="1">
    <location>
        <begin position="6"/>
        <end position="27"/>
    </location>
</feature>
<proteinExistence type="predicted"/>
<name>A0A1T5CVI3_9SPHN</name>
<evidence type="ECO:0000313" key="2">
    <source>
        <dbReference type="EMBL" id="SKB63346.1"/>
    </source>
</evidence>
<dbReference type="EMBL" id="FUYP01000011">
    <property type="protein sequence ID" value="SKB63346.1"/>
    <property type="molecule type" value="Genomic_DNA"/>
</dbReference>
<feature type="transmembrane region" description="Helical" evidence="1">
    <location>
        <begin position="34"/>
        <end position="53"/>
    </location>
</feature>
<dbReference type="AlphaFoldDB" id="A0A1T5CVI3"/>
<evidence type="ECO:0000313" key="3">
    <source>
        <dbReference type="Proteomes" id="UP000190044"/>
    </source>
</evidence>
<feature type="transmembrane region" description="Helical" evidence="1">
    <location>
        <begin position="65"/>
        <end position="84"/>
    </location>
</feature>
<gene>
    <name evidence="2" type="ORF">SAMN06295937_1011150</name>
</gene>
<accession>A0A1T5CVI3</accession>
<keyword evidence="1" id="KW-0812">Transmembrane</keyword>
<dbReference type="Proteomes" id="UP000190044">
    <property type="component" value="Unassembled WGS sequence"/>
</dbReference>
<feature type="transmembrane region" description="Helical" evidence="1">
    <location>
        <begin position="132"/>
        <end position="150"/>
    </location>
</feature>
<keyword evidence="1" id="KW-1133">Transmembrane helix</keyword>
<reference evidence="3" key="1">
    <citation type="submission" date="2017-02" db="EMBL/GenBank/DDBJ databases">
        <authorList>
            <person name="Varghese N."/>
            <person name="Submissions S."/>
        </authorList>
    </citation>
    <scope>NUCLEOTIDE SEQUENCE [LARGE SCALE GENOMIC DNA]</scope>
    <source>
        <strain evidence="3">R11H</strain>
    </source>
</reference>
<organism evidence="2 3">
    <name type="scientific">Sphingopyxis flava</name>
    <dbReference type="NCBI Taxonomy" id="1507287"/>
    <lineage>
        <taxon>Bacteria</taxon>
        <taxon>Pseudomonadati</taxon>
        <taxon>Pseudomonadota</taxon>
        <taxon>Alphaproteobacteria</taxon>
        <taxon>Sphingomonadales</taxon>
        <taxon>Sphingomonadaceae</taxon>
        <taxon>Sphingopyxis</taxon>
    </lineage>
</organism>
<dbReference type="RefSeq" id="WP_079638747.1">
    <property type="nucleotide sequence ID" value="NZ_FUYP01000011.1"/>
</dbReference>
<sequence>MIVFGSLIFWIALAVSLIVPVGALGYGADRDEDIPVWFVALWLTALAVAAHFFVDSIPLPDVSGLVVAGGIVVYLAIGLGWAALRWREEMIALSRDLADRGRLTRDQILSRYGFHSDPPSPRDRQRWIGSRIAYWPFYLLGEFTSIFTWVGQAFDFVFRAITKRVFESAGV</sequence>
<keyword evidence="1" id="KW-0472">Membrane</keyword>
<protein>
    <submittedName>
        <fullName evidence="2">Uncharacterized protein</fullName>
    </submittedName>
</protein>
<evidence type="ECO:0000256" key="1">
    <source>
        <dbReference type="SAM" id="Phobius"/>
    </source>
</evidence>